<dbReference type="UniPathway" id="UPA00028">
    <property type="reaction ID" value="UER00005"/>
</dbReference>
<dbReference type="RefSeq" id="WP_128889189.1">
    <property type="nucleotide sequence ID" value="NZ_BMCX01000004.1"/>
</dbReference>
<dbReference type="Gene3D" id="3.40.50.620">
    <property type="entry name" value="HUPs"/>
    <property type="match status" value="2"/>
</dbReference>
<dbReference type="OrthoDB" id="9773087at2"/>
<sequence length="256" mass="27030">MFAFGQAKLFDETEIAMLGRAFAKQGRPVALVPLGADIHAGHVALIRAAKRLNRGVVVVVADQPHEAFAAEGVDAVVLSPQLATRTVLDIQGLEPDLAREVTRRIQLVNLVGPSDVFFGEKDFEALVRTQQAVTDLRMNVRVHSVPTVRMPDGLAVSLRNAKVAPEYRSQALALSAALLAGAHAAEGGAERVLEAARAVLDAAGVRPAYVELRSLSLGQAPQEGDARLLIAADFGGVRLIDSAGVPVGVGFRNLEA</sequence>
<dbReference type="GO" id="GO:0005829">
    <property type="term" value="C:cytosol"/>
    <property type="evidence" value="ECO:0007669"/>
    <property type="project" value="TreeGrafter"/>
</dbReference>
<evidence type="ECO:0000256" key="6">
    <source>
        <dbReference type="ARBA" id="ARBA00022741"/>
    </source>
</evidence>
<evidence type="ECO:0000256" key="1">
    <source>
        <dbReference type="ARBA" id="ARBA00004990"/>
    </source>
</evidence>
<dbReference type="GO" id="GO:0004592">
    <property type="term" value="F:pantoate-beta-alanine ligase activity"/>
    <property type="evidence" value="ECO:0007669"/>
    <property type="project" value="UniProtKB-EC"/>
</dbReference>
<accession>A0A410W729</accession>
<evidence type="ECO:0000256" key="8">
    <source>
        <dbReference type="ARBA" id="ARBA00048258"/>
    </source>
</evidence>
<keyword evidence="4 9" id="KW-0436">Ligase</keyword>
<comment type="catalytic activity">
    <reaction evidence="8">
        <text>(R)-pantoate + beta-alanine + ATP = (R)-pantothenate + AMP + diphosphate + H(+)</text>
        <dbReference type="Rhea" id="RHEA:10912"/>
        <dbReference type="ChEBI" id="CHEBI:15378"/>
        <dbReference type="ChEBI" id="CHEBI:15980"/>
        <dbReference type="ChEBI" id="CHEBI:29032"/>
        <dbReference type="ChEBI" id="CHEBI:30616"/>
        <dbReference type="ChEBI" id="CHEBI:33019"/>
        <dbReference type="ChEBI" id="CHEBI:57966"/>
        <dbReference type="ChEBI" id="CHEBI:456215"/>
        <dbReference type="EC" id="6.3.2.1"/>
    </reaction>
</comment>
<evidence type="ECO:0000256" key="3">
    <source>
        <dbReference type="ARBA" id="ARBA00012219"/>
    </source>
</evidence>
<dbReference type="KEGG" id="cpeg:CPELA_01640"/>
<organism evidence="9 10">
    <name type="scientific">Corynebacterium pelargi</name>
    <dbReference type="NCBI Taxonomy" id="1471400"/>
    <lineage>
        <taxon>Bacteria</taxon>
        <taxon>Bacillati</taxon>
        <taxon>Actinomycetota</taxon>
        <taxon>Actinomycetes</taxon>
        <taxon>Mycobacteriales</taxon>
        <taxon>Corynebacteriaceae</taxon>
        <taxon>Corynebacterium</taxon>
    </lineage>
</organism>
<dbReference type="Gene3D" id="3.30.1300.10">
    <property type="entry name" value="Pantoate-beta-alanine ligase, C-terminal domain"/>
    <property type="match status" value="1"/>
</dbReference>
<dbReference type="Proteomes" id="UP000288929">
    <property type="component" value="Chromosome"/>
</dbReference>
<evidence type="ECO:0000313" key="9">
    <source>
        <dbReference type="EMBL" id="QAU51627.1"/>
    </source>
</evidence>
<dbReference type="GO" id="GO:0015940">
    <property type="term" value="P:pantothenate biosynthetic process"/>
    <property type="evidence" value="ECO:0007669"/>
    <property type="project" value="UniProtKB-UniPathway"/>
</dbReference>
<evidence type="ECO:0000256" key="2">
    <source>
        <dbReference type="ARBA" id="ARBA00009256"/>
    </source>
</evidence>
<keyword evidence="7" id="KW-0067">ATP-binding</keyword>
<dbReference type="AlphaFoldDB" id="A0A410W729"/>
<dbReference type="PANTHER" id="PTHR21299:SF1">
    <property type="entry name" value="PANTOATE--BETA-ALANINE LIGASE"/>
    <property type="match status" value="1"/>
</dbReference>
<keyword evidence="5" id="KW-0566">Pantothenate biosynthesis</keyword>
<dbReference type="PANTHER" id="PTHR21299">
    <property type="entry name" value="CYTIDYLATE KINASE/PANTOATE-BETA-ALANINE LIGASE"/>
    <property type="match status" value="1"/>
</dbReference>
<protein>
    <recommendedName>
        <fullName evidence="3">pantoate--beta-alanine ligase (AMP-forming)</fullName>
        <ecNumber evidence="3">6.3.2.1</ecNumber>
    </recommendedName>
</protein>
<proteinExistence type="inferred from homology"/>
<keyword evidence="10" id="KW-1185">Reference proteome</keyword>
<keyword evidence="6" id="KW-0547">Nucleotide-binding</keyword>
<evidence type="ECO:0000256" key="7">
    <source>
        <dbReference type="ARBA" id="ARBA00022840"/>
    </source>
</evidence>
<evidence type="ECO:0000256" key="4">
    <source>
        <dbReference type="ARBA" id="ARBA00022598"/>
    </source>
</evidence>
<dbReference type="InterPro" id="IPR042176">
    <property type="entry name" value="Pantoate_ligase_C"/>
</dbReference>
<dbReference type="EC" id="6.3.2.1" evidence="3"/>
<comment type="pathway">
    <text evidence="1">Cofactor biosynthesis; (R)-pantothenate biosynthesis; (R)-pantothenate from (R)-pantoate and beta-alanine: step 1/1.</text>
</comment>
<comment type="similarity">
    <text evidence="2">Belongs to the pantothenate synthetase family.</text>
</comment>
<dbReference type="InterPro" id="IPR014729">
    <property type="entry name" value="Rossmann-like_a/b/a_fold"/>
</dbReference>
<dbReference type="SUPFAM" id="SSF52374">
    <property type="entry name" value="Nucleotidylyl transferase"/>
    <property type="match status" value="1"/>
</dbReference>
<evidence type="ECO:0000313" key="10">
    <source>
        <dbReference type="Proteomes" id="UP000288929"/>
    </source>
</evidence>
<name>A0A410W729_9CORY</name>
<dbReference type="GO" id="GO:0005524">
    <property type="term" value="F:ATP binding"/>
    <property type="evidence" value="ECO:0007669"/>
    <property type="project" value="UniProtKB-KW"/>
</dbReference>
<gene>
    <name evidence="9" type="primary">panC1</name>
    <name evidence="9" type="ORF">CPELA_01640</name>
</gene>
<dbReference type="Pfam" id="PF02569">
    <property type="entry name" value="Pantoate_ligase"/>
    <property type="match status" value="1"/>
</dbReference>
<evidence type="ECO:0000256" key="5">
    <source>
        <dbReference type="ARBA" id="ARBA00022655"/>
    </source>
</evidence>
<dbReference type="EMBL" id="CP035299">
    <property type="protein sequence ID" value="QAU51627.1"/>
    <property type="molecule type" value="Genomic_DNA"/>
</dbReference>
<dbReference type="InterPro" id="IPR003721">
    <property type="entry name" value="Pantoate_ligase"/>
</dbReference>
<reference evidence="9 10" key="1">
    <citation type="submission" date="2019-01" db="EMBL/GenBank/DDBJ databases">
        <authorList>
            <person name="Ruckert C."/>
            <person name="Busche T."/>
            <person name="Kalinowski J."/>
        </authorList>
    </citation>
    <scope>NUCLEOTIDE SEQUENCE [LARGE SCALE GENOMIC DNA]</scope>
    <source>
        <strain evidence="9 10">136/3</strain>
    </source>
</reference>